<dbReference type="InterPro" id="IPR003593">
    <property type="entry name" value="AAA+_ATPase"/>
</dbReference>
<evidence type="ECO:0000256" key="4">
    <source>
        <dbReference type="ARBA" id="ARBA00022553"/>
    </source>
</evidence>
<dbReference type="SUPFAM" id="SSF52540">
    <property type="entry name" value="P-loop containing nucleoside triphosphate hydrolases"/>
    <property type="match status" value="1"/>
</dbReference>
<dbReference type="Pfam" id="PF25601">
    <property type="entry name" value="AAA_lid_14"/>
    <property type="match status" value="1"/>
</dbReference>
<comment type="caution">
    <text evidence="14">The sequence shown here is derived from an EMBL/GenBank/DDBJ whole genome shotgun (WGS) entry which is preliminary data.</text>
</comment>
<reference evidence="14" key="1">
    <citation type="submission" date="2022-10" db="EMBL/GenBank/DDBJ databases">
        <authorList>
            <person name="Yue Y."/>
        </authorList>
    </citation>
    <scope>NUCLEOTIDE SEQUENCE</scope>
    <source>
        <strain evidence="14">Z654</strain>
    </source>
</reference>
<dbReference type="InterPro" id="IPR001789">
    <property type="entry name" value="Sig_transdc_resp-reg_receiver"/>
</dbReference>
<evidence type="ECO:0000256" key="11">
    <source>
        <dbReference type="PROSITE-ProRule" id="PRU00169"/>
    </source>
</evidence>
<dbReference type="GO" id="GO:0006355">
    <property type="term" value="P:regulation of DNA-templated transcription"/>
    <property type="evidence" value="ECO:0007669"/>
    <property type="project" value="InterPro"/>
</dbReference>
<dbReference type="InterPro" id="IPR011006">
    <property type="entry name" value="CheY-like_superfamily"/>
</dbReference>
<dbReference type="Gene3D" id="3.40.50.300">
    <property type="entry name" value="P-loop containing nucleotide triphosphate hydrolases"/>
    <property type="match status" value="1"/>
</dbReference>
<evidence type="ECO:0000259" key="13">
    <source>
        <dbReference type="PROSITE" id="PS50110"/>
    </source>
</evidence>
<evidence type="ECO:0000256" key="2">
    <source>
        <dbReference type="ARBA" id="ARBA00011135"/>
    </source>
</evidence>
<dbReference type="GO" id="GO:0000160">
    <property type="term" value="P:phosphorelay signal transduction system"/>
    <property type="evidence" value="ECO:0007669"/>
    <property type="project" value="UniProtKB-KW"/>
</dbReference>
<accession>A0AAE3J0W0</accession>
<dbReference type="PROSITE" id="PS50110">
    <property type="entry name" value="RESPONSE_REGULATORY"/>
    <property type="match status" value="1"/>
</dbReference>
<evidence type="ECO:0000256" key="9">
    <source>
        <dbReference type="ARBA" id="ARBA00023159"/>
    </source>
</evidence>
<dbReference type="Gene3D" id="1.10.10.60">
    <property type="entry name" value="Homeodomain-like"/>
    <property type="match status" value="1"/>
</dbReference>
<comment type="function">
    <text evidence="1">Required for activation of most nif operons, which are directly involved in nitrogen fixation.</text>
</comment>
<evidence type="ECO:0000256" key="7">
    <source>
        <dbReference type="ARBA" id="ARBA00023012"/>
    </source>
</evidence>
<dbReference type="Gene3D" id="3.40.50.2300">
    <property type="match status" value="1"/>
</dbReference>
<dbReference type="SUPFAM" id="SSF46689">
    <property type="entry name" value="Homeodomain-like"/>
    <property type="match status" value="1"/>
</dbReference>
<evidence type="ECO:0000256" key="6">
    <source>
        <dbReference type="ARBA" id="ARBA00022840"/>
    </source>
</evidence>
<comment type="subunit">
    <text evidence="2">Interacts with sigma-54.</text>
</comment>
<dbReference type="InterPro" id="IPR002078">
    <property type="entry name" value="Sigma_54_int"/>
</dbReference>
<evidence type="ECO:0000313" key="15">
    <source>
        <dbReference type="Proteomes" id="UP001208041"/>
    </source>
</evidence>
<feature type="domain" description="Sigma-54 factor interaction" evidence="12">
    <location>
        <begin position="152"/>
        <end position="372"/>
    </location>
</feature>
<feature type="modified residue" description="4-aspartylphosphate" evidence="11">
    <location>
        <position position="62"/>
    </location>
</feature>
<dbReference type="InterPro" id="IPR025662">
    <property type="entry name" value="Sigma_54_int_dom_ATP-bd_1"/>
</dbReference>
<sequence>MQPPKDTAAVQYSVVIIDDDREMRESLSHLLERAGWVTQSFFKGRDALNHIGRQPPDVILSDVRMPTMSGIEILHEVRQFDGPPVVLISAHGDIPMAVSAMQDGAYTFLEKPFDPRRLLTALTHAAEQNRLAARAARLGERLRNLSGLDRILLGQTPQIQTLREELLDLADIDAPILLQGETGTGKDLVARALHDLSHRADGPFVALSCATLPNDHFEATLFGTSEEPGVLEKTSGGSLFLDEMASCPPEAQAKLLRVLETKEYMRLGSTEVLHADVRLISASNSDLEQAVAEGEFRRDLLYRINTLVVDLPPLRHRKDDLALLFRHFTGECARTYDMQAPDPSQDDLTHLLAHDWPGNVRELRQVAERWVLSSRRGIPSVAAALRLDDPDQQTPKSLRAAVAALERQIISQALVAHEGRMDETAEHLGIGRRTLNEKIVKLGLDKDALL</sequence>
<dbReference type="FunFam" id="3.40.50.300:FF:000006">
    <property type="entry name" value="DNA-binding transcriptional regulator NtrC"/>
    <property type="match status" value="1"/>
</dbReference>
<dbReference type="PANTHER" id="PTHR32071">
    <property type="entry name" value="TRANSCRIPTIONAL REGULATORY PROTEIN"/>
    <property type="match status" value="1"/>
</dbReference>
<dbReference type="FunFam" id="3.40.50.2300:FF:000018">
    <property type="entry name" value="DNA-binding transcriptional regulator NtrC"/>
    <property type="match status" value="1"/>
</dbReference>
<evidence type="ECO:0000256" key="5">
    <source>
        <dbReference type="ARBA" id="ARBA00022741"/>
    </source>
</evidence>
<keyword evidence="15" id="KW-1185">Reference proteome</keyword>
<evidence type="ECO:0000313" key="14">
    <source>
        <dbReference type="EMBL" id="MCV6824468.1"/>
    </source>
</evidence>
<dbReference type="Pfam" id="PF02954">
    <property type="entry name" value="HTH_8"/>
    <property type="match status" value="1"/>
</dbReference>
<feature type="domain" description="Response regulatory" evidence="13">
    <location>
        <begin position="13"/>
        <end position="126"/>
    </location>
</feature>
<evidence type="ECO:0000256" key="1">
    <source>
        <dbReference type="ARBA" id="ARBA00002167"/>
    </source>
</evidence>
<keyword evidence="9" id="KW-0010">Activator</keyword>
<dbReference type="Proteomes" id="UP001208041">
    <property type="component" value="Unassembled WGS sequence"/>
</dbReference>
<dbReference type="SMART" id="SM00382">
    <property type="entry name" value="AAA"/>
    <property type="match status" value="1"/>
</dbReference>
<organism evidence="14 15">
    <name type="scientific">Halocynthiibacter halioticoli</name>
    <dbReference type="NCBI Taxonomy" id="2986804"/>
    <lineage>
        <taxon>Bacteria</taxon>
        <taxon>Pseudomonadati</taxon>
        <taxon>Pseudomonadota</taxon>
        <taxon>Alphaproteobacteria</taxon>
        <taxon>Rhodobacterales</taxon>
        <taxon>Paracoccaceae</taxon>
        <taxon>Halocynthiibacter</taxon>
    </lineage>
</organism>
<dbReference type="SUPFAM" id="SSF52172">
    <property type="entry name" value="CheY-like"/>
    <property type="match status" value="1"/>
</dbReference>
<dbReference type="RefSeq" id="WP_263953330.1">
    <property type="nucleotide sequence ID" value="NZ_JAOYFC010000002.1"/>
</dbReference>
<evidence type="ECO:0000256" key="8">
    <source>
        <dbReference type="ARBA" id="ARBA00023015"/>
    </source>
</evidence>
<evidence type="ECO:0000256" key="3">
    <source>
        <dbReference type="ARBA" id="ARBA00015308"/>
    </source>
</evidence>
<dbReference type="InterPro" id="IPR058031">
    <property type="entry name" value="AAA_lid_NorR"/>
</dbReference>
<keyword evidence="5" id="KW-0547">Nucleotide-binding</keyword>
<dbReference type="SMART" id="SM00448">
    <property type="entry name" value="REC"/>
    <property type="match status" value="1"/>
</dbReference>
<gene>
    <name evidence="14" type="ORF">OH136_07845</name>
</gene>
<keyword evidence="7" id="KW-0902">Two-component regulatory system</keyword>
<dbReference type="Pfam" id="PF00072">
    <property type="entry name" value="Response_reg"/>
    <property type="match status" value="1"/>
</dbReference>
<keyword evidence="10" id="KW-0804">Transcription</keyword>
<evidence type="ECO:0000259" key="12">
    <source>
        <dbReference type="PROSITE" id="PS50045"/>
    </source>
</evidence>
<dbReference type="GO" id="GO:0005524">
    <property type="term" value="F:ATP binding"/>
    <property type="evidence" value="ECO:0007669"/>
    <property type="project" value="UniProtKB-KW"/>
</dbReference>
<dbReference type="PROSITE" id="PS00675">
    <property type="entry name" value="SIGMA54_INTERACT_1"/>
    <property type="match status" value="1"/>
</dbReference>
<proteinExistence type="predicted"/>
<keyword evidence="6" id="KW-0067">ATP-binding</keyword>
<keyword evidence="8" id="KW-0805">Transcription regulation</keyword>
<protein>
    <recommendedName>
        <fullName evidence="3">Nif-specific regulatory protein</fullName>
    </recommendedName>
</protein>
<evidence type="ECO:0000256" key="10">
    <source>
        <dbReference type="ARBA" id="ARBA00023163"/>
    </source>
</evidence>
<dbReference type="EMBL" id="JAOYFC010000002">
    <property type="protein sequence ID" value="MCV6824468.1"/>
    <property type="molecule type" value="Genomic_DNA"/>
</dbReference>
<dbReference type="AlphaFoldDB" id="A0AAE3J0W0"/>
<name>A0AAE3J0W0_9RHOB</name>
<dbReference type="InterPro" id="IPR002197">
    <property type="entry name" value="HTH_Fis"/>
</dbReference>
<dbReference type="PRINTS" id="PR01590">
    <property type="entry name" value="HTHFIS"/>
</dbReference>
<dbReference type="GO" id="GO:0043565">
    <property type="term" value="F:sequence-specific DNA binding"/>
    <property type="evidence" value="ECO:0007669"/>
    <property type="project" value="InterPro"/>
</dbReference>
<dbReference type="Pfam" id="PF00158">
    <property type="entry name" value="Sigma54_activat"/>
    <property type="match status" value="1"/>
</dbReference>
<dbReference type="CDD" id="cd00009">
    <property type="entry name" value="AAA"/>
    <property type="match status" value="1"/>
</dbReference>
<dbReference type="Gene3D" id="1.10.8.60">
    <property type="match status" value="1"/>
</dbReference>
<keyword evidence="4 11" id="KW-0597">Phosphoprotein</keyword>
<dbReference type="PANTHER" id="PTHR32071:SF57">
    <property type="entry name" value="C4-DICARBOXYLATE TRANSPORT TRANSCRIPTIONAL REGULATORY PROTEIN DCTD"/>
    <property type="match status" value="1"/>
</dbReference>
<dbReference type="InterPro" id="IPR027417">
    <property type="entry name" value="P-loop_NTPase"/>
</dbReference>
<dbReference type="PROSITE" id="PS50045">
    <property type="entry name" value="SIGMA54_INTERACT_4"/>
    <property type="match status" value="1"/>
</dbReference>
<dbReference type="InterPro" id="IPR009057">
    <property type="entry name" value="Homeodomain-like_sf"/>
</dbReference>